<dbReference type="Pfam" id="PF02260">
    <property type="entry name" value="FATC"/>
    <property type="match status" value="1"/>
</dbReference>
<keyword evidence="11 16" id="KW-0067">ATP-binding</keyword>
<keyword evidence="7 16" id="KW-0808">Transferase</keyword>
<dbReference type="PANTHER" id="PTHR37079">
    <property type="entry name" value="SERINE/THREONINE-PROTEIN KINASE ATM"/>
    <property type="match status" value="1"/>
</dbReference>
<dbReference type="PANTHER" id="PTHR37079:SF4">
    <property type="entry name" value="SERINE_THREONINE-PROTEIN KINASE ATM"/>
    <property type="match status" value="1"/>
</dbReference>
<evidence type="ECO:0000256" key="13">
    <source>
        <dbReference type="ARBA" id="ARBA00025079"/>
    </source>
</evidence>
<dbReference type="GO" id="GO:0000781">
    <property type="term" value="C:chromosome, telomeric region"/>
    <property type="evidence" value="ECO:0007669"/>
    <property type="project" value="UniProtKB-SubCell"/>
</dbReference>
<evidence type="ECO:0000256" key="4">
    <source>
        <dbReference type="ARBA" id="ARBA00012513"/>
    </source>
</evidence>
<dbReference type="InterPro" id="IPR038980">
    <property type="entry name" value="ATM_plant"/>
</dbReference>
<dbReference type="CDD" id="cd05171">
    <property type="entry name" value="PIKKc_ATM"/>
    <property type="match status" value="1"/>
</dbReference>
<gene>
    <name evidence="21" type="ORF">BJ508DRAFT_415211</name>
</gene>
<dbReference type="SUPFAM" id="SSF48371">
    <property type="entry name" value="ARM repeat"/>
    <property type="match status" value="2"/>
</dbReference>
<dbReference type="EMBL" id="ML119685">
    <property type="protein sequence ID" value="RPA80738.1"/>
    <property type="molecule type" value="Genomic_DNA"/>
</dbReference>
<dbReference type="GO" id="GO:0006325">
    <property type="term" value="P:chromatin organization"/>
    <property type="evidence" value="ECO:0007669"/>
    <property type="project" value="UniProtKB-KW"/>
</dbReference>
<comment type="catalytic activity">
    <reaction evidence="15">
        <text>L-seryl-[protein] + ATP = O-phospho-L-seryl-[protein] + ADP + H(+)</text>
        <dbReference type="Rhea" id="RHEA:17989"/>
        <dbReference type="Rhea" id="RHEA-COMP:9863"/>
        <dbReference type="Rhea" id="RHEA-COMP:11604"/>
        <dbReference type="ChEBI" id="CHEBI:15378"/>
        <dbReference type="ChEBI" id="CHEBI:29999"/>
        <dbReference type="ChEBI" id="CHEBI:30616"/>
        <dbReference type="ChEBI" id="CHEBI:83421"/>
        <dbReference type="ChEBI" id="CHEBI:456216"/>
        <dbReference type="EC" id="2.7.11.1"/>
    </reaction>
</comment>
<reference evidence="21 22" key="1">
    <citation type="journal article" date="2018" name="Nat. Ecol. Evol.">
        <title>Pezizomycetes genomes reveal the molecular basis of ectomycorrhizal truffle lifestyle.</title>
        <authorList>
            <person name="Murat C."/>
            <person name="Payen T."/>
            <person name="Noel B."/>
            <person name="Kuo A."/>
            <person name="Morin E."/>
            <person name="Chen J."/>
            <person name="Kohler A."/>
            <person name="Krizsan K."/>
            <person name="Balestrini R."/>
            <person name="Da Silva C."/>
            <person name="Montanini B."/>
            <person name="Hainaut M."/>
            <person name="Levati E."/>
            <person name="Barry K.W."/>
            <person name="Belfiori B."/>
            <person name="Cichocki N."/>
            <person name="Clum A."/>
            <person name="Dockter R.B."/>
            <person name="Fauchery L."/>
            <person name="Guy J."/>
            <person name="Iotti M."/>
            <person name="Le Tacon F."/>
            <person name="Lindquist E.A."/>
            <person name="Lipzen A."/>
            <person name="Malagnac F."/>
            <person name="Mello A."/>
            <person name="Molinier V."/>
            <person name="Miyauchi S."/>
            <person name="Poulain J."/>
            <person name="Riccioni C."/>
            <person name="Rubini A."/>
            <person name="Sitrit Y."/>
            <person name="Splivallo R."/>
            <person name="Traeger S."/>
            <person name="Wang M."/>
            <person name="Zifcakova L."/>
            <person name="Wipf D."/>
            <person name="Zambonelli A."/>
            <person name="Paolocci F."/>
            <person name="Nowrousian M."/>
            <person name="Ottonello S."/>
            <person name="Baldrian P."/>
            <person name="Spatafora J.W."/>
            <person name="Henrissat B."/>
            <person name="Nagy L.G."/>
            <person name="Aury J.M."/>
            <person name="Wincker P."/>
            <person name="Grigoriev I.V."/>
            <person name="Bonfante P."/>
            <person name="Martin F.M."/>
        </authorList>
    </citation>
    <scope>NUCLEOTIDE SEQUENCE [LARGE SCALE GENOMIC DNA]</scope>
    <source>
        <strain evidence="21 22">RN42</strain>
    </source>
</reference>
<dbReference type="SMART" id="SM01343">
    <property type="entry name" value="FATC"/>
    <property type="match status" value="1"/>
</dbReference>
<evidence type="ECO:0000256" key="11">
    <source>
        <dbReference type="ARBA" id="ARBA00022840"/>
    </source>
</evidence>
<evidence type="ECO:0000256" key="7">
    <source>
        <dbReference type="ARBA" id="ARBA00022679"/>
    </source>
</evidence>
<evidence type="ECO:0000256" key="15">
    <source>
        <dbReference type="ARBA" id="ARBA00048679"/>
    </source>
</evidence>
<dbReference type="SMART" id="SM01342">
    <property type="entry name" value="TAN"/>
    <property type="match status" value="1"/>
</dbReference>
<evidence type="ECO:0000259" key="18">
    <source>
        <dbReference type="PROSITE" id="PS50290"/>
    </source>
</evidence>
<organism evidence="21 22">
    <name type="scientific">Ascobolus immersus RN42</name>
    <dbReference type="NCBI Taxonomy" id="1160509"/>
    <lineage>
        <taxon>Eukaryota</taxon>
        <taxon>Fungi</taxon>
        <taxon>Dikarya</taxon>
        <taxon>Ascomycota</taxon>
        <taxon>Pezizomycotina</taxon>
        <taxon>Pezizomycetes</taxon>
        <taxon>Pezizales</taxon>
        <taxon>Ascobolaceae</taxon>
        <taxon>Ascobolus</taxon>
    </lineage>
</organism>
<keyword evidence="22" id="KW-1185">Reference proteome</keyword>
<comment type="subcellular location">
    <subcellularLocation>
        <location evidence="16">Chromosome</location>
        <location evidence="16">Telomere</location>
    </subcellularLocation>
    <subcellularLocation>
        <location evidence="1 16">Nucleus</location>
    </subcellularLocation>
</comment>
<evidence type="ECO:0000256" key="17">
    <source>
        <dbReference type="SAM" id="MobiDB-lite"/>
    </source>
</evidence>
<dbReference type="GO" id="GO:0035556">
    <property type="term" value="P:intracellular signal transduction"/>
    <property type="evidence" value="ECO:0007669"/>
    <property type="project" value="UniProtKB-ARBA"/>
</dbReference>
<dbReference type="Gene3D" id="3.30.1010.10">
    <property type="entry name" value="Phosphatidylinositol 3-kinase Catalytic Subunit, Chain A, domain 4"/>
    <property type="match status" value="1"/>
</dbReference>
<evidence type="ECO:0000256" key="16">
    <source>
        <dbReference type="RuleBase" id="RU365027"/>
    </source>
</evidence>
<name>A0A3N4I7W6_ASCIM</name>
<dbReference type="InterPro" id="IPR000403">
    <property type="entry name" value="PI3/4_kinase_cat_dom"/>
</dbReference>
<accession>A0A3N4I7W6</accession>
<evidence type="ECO:0000256" key="1">
    <source>
        <dbReference type="ARBA" id="ARBA00004123"/>
    </source>
</evidence>
<feature type="domain" description="FAT" evidence="19">
    <location>
        <begin position="1846"/>
        <end position="2459"/>
    </location>
</feature>
<evidence type="ECO:0000256" key="9">
    <source>
        <dbReference type="ARBA" id="ARBA00022763"/>
    </source>
</evidence>
<dbReference type="PROSITE" id="PS50290">
    <property type="entry name" value="PI3_4_KINASE_3"/>
    <property type="match status" value="1"/>
</dbReference>
<dbReference type="InterPro" id="IPR021668">
    <property type="entry name" value="TAN"/>
</dbReference>
<sequence>MTDQTLFSALEKIYSDKIVDRKDGLAQLKSILTHNSARLSQISDKAYHKMLDAVFNAMMKEKKAFLSKSKATMTSTVRLRLELCGQVLRAVVEQGVKHLKAKTVRAVTSHITQILEEERKDFTEQFSLEYAKALRIALEWAPHREHLAEEEWSELVRFLLQAADEGLPNDDSEDESFPRSRQTGQAARLKAETEEYIICIALLASTPNAPIISSATGIADCLLKFLSTYPTITRVHQPAYSALNSTFNTVGTNYLEGAAGLSKLILPIIQRQWIKIKQKNIREQMLISLHYALPHLRKILAKVNNEDSDGSEIKSNLDRLVEMLLEDFKGGRDRDVLVLDDLRFSRDFRPMDLEKAPLSLRNFTLRGAGQAKEEQSWMVPKVLAELMNVLDIDAAQHKLVEDPDETVYSNKRTKITNYYTDLLLDVRSAKSSEKVVALQILAFLLENRKMEANDIDELLELLISIINGDEGATADWAMIVAVSCGLQKSAKDLSLSDIWLRIWSLSIRNATVAGKSRTASHLLHAILKLELVPYTSLAPDIETMLMKADLSGPAGVFDSSLNLWRFIVHKSRLIAQTSTLTPGSSLVLWLLSKYRPEDSLDRHAMSYYARNVFSCDLLDFLLTACGLHAPMPDSYSRQAVFGEIGQAIVRMARVRKLQEYLLLEDEHKDFLADTSEDEDTDLGAWNTQAEAKLLDFFARTSTTIRDKWRTLVSGQQHGVSPEMTRNAVTFLTVGAGVLSIARKREEATKIAKTFNSFASDIKDFIRAPECGQSADAALDAIIPVIPSVSSMLAGSHPLEDLYFGHFGACITYLADGLSHKEELEEQAANGSPDGESMDIDEGMGEIRTRSDKVEGTLSEREELQLASSFVQHRTASLTLLAIFSRIANSVSSLSQESLLADIADILIGLPTERLLFSRSVILDFFTAGPEMPEKAATRLIEHIGENLLQDYQYDRFEPVLIFCANMISSLAQKWAAIGANEEFQFYCEPFYEFLIRINLENRQASYSSRIATANLLQKILTVRYDYTMASDSAPKSARTYLVELLSDRDIRVKAHVSECLPCLFDLVTVNSHFKVYEDISEFLPKDNDVPEDMAIRLHVLSKLRSESLLTRKSLVFHMFETALGEALPYASRGLTNVARTLGLESPSELLELYSGQIIYTWLNSNFVLDAIPYEVAGYRSLRRLYRKNSSEIFAQLLSRRTLEETNEFCDKVGKKFSDLARESFAKSMAYGLAEAAMRPVEKRKDKNVETLLRERFGEDDFNELLVSHQAAIVAELLNHMEQDGTSDKALAKLESYKDALEVVTQITSISYSASTFTDSLKPAWKSKGILSALEYLLRTLGYRKQQHFWTPHMLVYIIRTLLDSINAALGRVHTIGVIRNIRLVVALAGSTAHSGYPLEMIVHGLRPYIFDSLCAEDTVGIIQYLLSQGKEHVSLRPAFMAGTLISVLSTLKAFMSSSQESSVEESQFQSSQTSAHSFWKWLESFVRDYKSPKLSGEKNELLREIAQLALSFKPPGNAKLGSKEGRLLLLLIRDENSDEPLLDEVSQGMAFRLLAKGFERPHSYKDDMLLKDEDSIKFSRVILRICKKFSLGKNFLLWAGRVLGRAFASSGEVYPEWTQESFFKDREGLPISKGSINIPTSAAILDILCGLLQSDDKKVVSLAEETLIEVISAEAAYVGDSGVQNNTYTLLPRDVYTGLFWKTLPEGTEAAEVEALSLEKAADFGKLSPDKWMQQFAIAVVSNTPQDPLVKRLTKVLQNVEGLAEKLLPYIIHMFLIDVDSNEAGEEDRKELSAIVKDCVAKCTPATSQHVSILLKTVIYLRSQKRSCAERTALERDDWLDLDYLDLSKAATVCGMYKTALLFAEIHHSKSIAPMKRRESVYFQEVPSELLLEIYRNTSEPDAFYGVKRQFSFGSVMDEFEYEGNGWKSLAFRSANLESSLQLSSAVGRGNAVGLVNAANTLGFAGLSMLMLKDEGIGAATKEHQDKVFRSAWELGHWDLPCPPTAQSEPAIVYRALQAVNVNRDIRDVASIFDKPFYDVMKDALQGPNTKIGVDLSTKMRTLAILAESEEVLVSKTEKDVEEARERQENRCAWMLSAPFTKIDKLLVARQVTFGSLAKRTHLQKTMGLTEKTAKYYEALTIIGVCQITRSHDALSHSLTAAMKLSSLSQDSEHSDLQISGIARLQEAEVLWAQGEAPAAIGILKALNADKTLESQNIAVSRVKILAKLGKWIAQARFEKPDVIIQSYLDEAVRQLGERKMGDDAGSVYHEFAVFCDNQLKDQGNVEDLKRLKRLRDAKKSEVDEWSRMIKDRERMLKDGKSAKDALIKSYGSNKRKSEAMLKLDHEEYRRLANSQQTLLTNSISNYLRCLAATNDFESDAVRFCALWLNSAGNEAVNTAASLVSSVPSWKFTMMVNQLSSRLSAVDDTFQPLLQDLVFRICKDHPYHALYQIHALKNSKTTDQAGNLRKQAAKAIWARLTADTTSMKTAQEIEDALNVFNNAACFNEKEKVRNLKAQKQKVQIGNFFPRDVADGLTKKIPRYRRPSPTSSVAVRADCDYSSTPYLDKFSPDISIAGGLSAPKILRALCSDGTIIRMLVKSGNDDLRQDSIMEQVFAQVSQLLQKSSVTRQRNLQVRTYNVIPLTERSGMIEFVPNTIPIHEYLIPAHEKYHPHEWKQKQCRETVQNAADKSREVRLKAYQSVCTHFTPCMRYWFMHNFNGPDEWFGARLRYTRSTAAISILGHVLGLGDRHGHNILLDESSGEVVHIDLGVAFEQGRVLPIPEVVPFRLTRDIVDGMGITKTEGVFRRCCEFTLSILRDNAEYITTILDVLRYDPLYQWSSSPVRLRRIQDKQAAKGVEDEDARASRAPSVAPTPSRSTRKSIQKEELVVEQQPVLPLELQQGDTEEAEAERALLVVAKKLSKTLSVSATVNELIVQAVDERNLAVLFAGWAAWC</sequence>
<dbReference type="InterPro" id="IPR011009">
    <property type="entry name" value="Kinase-like_dom_sf"/>
</dbReference>
<evidence type="ECO:0000259" key="19">
    <source>
        <dbReference type="PROSITE" id="PS51189"/>
    </source>
</evidence>
<evidence type="ECO:0000256" key="3">
    <source>
        <dbReference type="ARBA" id="ARBA00011370"/>
    </source>
</evidence>
<protein>
    <recommendedName>
        <fullName evidence="5 16">Serine/threonine-protein kinase Tel1</fullName>
        <ecNumber evidence="4 16">2.7.11.1</ecNumber>
    </recommendedName>
</protein>
<evidence type="ECO:0000256" key="2">
    <source>
        <dbReference type="ARBA" id="ARBA00010769"/>
    </source>
</evidence>
<comment type="similarity">
    <text evidence="2 16">Belongs to the PI3/PI4-kinase family. ATM subfamily.</text>
</comment>
<dbReference type="PROSITE" id="PS51190">
    <property type="entry name" value="FATC"/>
    <property type="match status" value="1"/>
</dbReference>
<dbReference type="Proteomes" id="UP000275078">
    <property type="component" value="Unassembled WGS sequence"/>
</dbReference>
<dbReference type="PROSITE" id="PS00916">
    <property type="entry name" value="PI3_4_KINASE_2"/>
    <property type="match status" value="1"/>
</dbReference>
<dbReference type="Gene3D" id="1.10.1070.11">
    <property type="entry name" value="Phosphatidylinositol 3-/4-kinase, catalytic domain"/>
    <property type="match status" value="1"/>
</dbReference>
<dbReference type="GO" id="GO:0005634">
    <property type="term" value="C:nucleus"/>
    <property type="evidence" value="ECO:0007669"/>
    <property type="project" value="UniProtKB-SubCell"/>
</dbReference>
<comment type="subunit">
    <text evidence="3">Associates with DNA double-strand breaks.</text>
</comment>
<keyword evidence="8 16" id="KW-0547">Nucleotide-binding</keyword>
<dbReference type="PROSITE" id="PS00915">
    <property type="entry name" value="PI3_4_KINASE_1"/>
    <property type="match status" value="1"/>
</dbReference>
<dbReference type="Pfam" id="PF11640">
    <property type="entry name" value="TAN"/>
    <property type="match status" value="1"/>
</dbReference>
<dbReference type="InterPro" id="IPR003152">
    <property type="entry name" value="FATC_dom"/>
</dbReference>
<evidence type="ECO:0000313" key="21">
    <source>
        <dbReference type="EMBL" id="RPA80738.1"/>
    </source>
</evidence>
<dbReference type="SUPFAM" id="SSF56112">
    <property type="entry name" value="Protein kinase-like (PK-like)"/>
    <property type="match status" value="1"/>
</dbReference>
<evidence type="ECO:0000256" key="5">
    <source>
        <dbReference type="ARBA" id="ARBA00014619"/>
    </source>
</evidence>
<feature type="domain" description="PI3K/PI4K catalytic" evidence="18">
    <location>
        <begin position="2569"/>
        <end position="2881"/>
    </location>
</feature>
<keyword evidence="16" id="KW-0158">Chromosome</keyword>
<evidence type="ECO:0000256" key="6">
    <source>
        <dbReference type="ARBA" id="ARBA00022527"/>
    </source>
</evidence>
<dbReference type="InterPro" id="IPR016024">
    <property type="entry name" value="ARM-type_fold"/>
</dbReference>
<evidence type="ECO:0000256" key="12">
    <source>
        <dbReference type="ARBA" id="ARBA00023242"/>
    </source>
</evidence>
<feature type="region of interest" description="Disordered" evidence="17">
    <location>
        <begin position="2856"/>
        <end position="2885"/>
    </location>
</feature>
<dbReference type="OrthoDB" id="381190at2759"/>
<dbReference type="GO" id="GO:0004674">
    <property type="term" value="F:protein serine/threonine kinase activity"/>
    <property type="evidence" value="ECO:0007669"/>
    <property type="project" value="UniProtKB-KW"/>
</dbReference>
<keyword evidence="10 16" id="KW-0418">Kinase</keyword>
<evidence type="ECO:0000259" key="20">
    <source>
        <dbReference type="PROSITE" id="PS51190"/>
    </source>
</evidence>
<evidence type="ECO:0000256" key="14">
    <source>
        <dbReference type="ARBA" id="ARBA00047899"/>
    </source>
</evidence>
<dbReference type="InterPro" id="IPR036940">
    <property type="entry name" value="PI3/4_kinase_cat_sf"/>
</dbReference>
<comment type="catalytic activity">
    <reaction evidence="14 16">
        <text>L-threonyl-[protein] + ATP = O-phospho-L-threonyl-[protein] + ADP + H(+)</text>
        <dbReference type="Rhea" id="RHEA:46608"/>
        <dbReference type="Rhea" id="RHEA-COMP:11060"/>
        <dbReference type="Rhea" id="RHEA-COMP:11605"/>
        <dbReference type="ChEBI" id="CHEBI:15378"/>
        <dbReference type="ChEBI" id="CHEBI:30013"/>
        <dbReference type="ChEBI" id="CHEBI:30616"/>
        <dbReference type="ChEBI" id="CHEBI:61977"/>
        <dbReference type="ChEBI" id="CHEBI:456216"/>
        <dbReference type="EC" id="2.7.11.1"/>
    </reaction>
</comment>
<dbReference type="Pfam" id="PF00454">
    <property type="entry name" value="PI3_PI4_kinase"/>
    <property type="match status" value="1"/>
</dbReference>
<dbReference type="InterPro" id="IPR018936">
    <property type="entry name" value="PI3/4_kinase_CS"/>
</dbReference>
<keyword evidence="9 16" id="KW-0227">DNA damage</keyword>
<dbReference type="STRING" id="1160509.A0A3N4I7W6"/>
<keyword evidence="12 16" id="KW-0539">Nucleus</keyword>
<keyword evidence="16" id="KW-0156">Chromatin regulator</keyword>
<feature type="domain" description="FATC" evidence="20">
    <location>
        <begin position="2924"/>
        <end position="2956"/>
    </location>
</feature>
<dbReference type="EC" id="2.7.11.1" evidence="4 16"/>
<dbReference type="SMART" id="SM00146">
    <property type="entry name" value="PI3Kc"/>
    <property type="match status" value="1"/>
</dbReference>
<dbReference type="GO" id="GO:0005524">
    <property type="term" value="F:ATP binding"/>
    <property type="evidence" value="ECO:0007669"/>
    <property type="project" value="UniProtKB-KW"/>
</dbReference>
<dbReference type="InterPro" id="IPR044107">
    <property type="entry name" value="PIKKc_ATM"/>
</dbReference>
<dbReference type="GO" id="GO:0106310">
    <property type="term" value="F:protein serine kinase activity"/>
    <property type="evidence" value="ECO:0007669"/>
    <property type="project" value="RHEA"/>
</dbReference>
<dbReference type="GO" id="GO:0006281">
    <property type="term" value="P:DNA repair"/>
    <property type="evidence" value="ECO:0007669"/>
    <property type="project" value="InterPro"/>
</dbReference>
<evidence type="ECO:0000256" key="8">
    <source>
        <dbReference type="ARBA" id="ARBA00022741"/>
    </source>
</evidence>
<dbReference type="PROSITE" id="PS51189">
    <property type="entry name" value="FAT"/>
    <property type="match status" value="1"/>
</dbReference>
<proteinExistence type="inferred from homology"/>
<evidence type="ECO:0000313" key="22">
    <source>
        <dbReference type="Proteomes" id="UP000275078"/>
    </source>
</evidence>
<evidence type="ECO:0000256" key="10">
    <source>
        <dbReference type="ARBA" id="ARBA00022777"/>
    </source>
</evidence>
<keyword evidence="16" id="KW-0779">Telomere</keyword>
<comment type="function">
    <text evidence="13 16">Serine/threonine protein kinase which activates checkpoint signaling upon genotoxic stresses such as ionizing radiation (IR), ultraviolet light (UV), or DNA replication stalling, thereby acting as a DNA damage sensor. Recognizes the substrate consensus sequence [ST]-Q. Phosphorylates histone H2A to form H2AS128ph (gamma-H2A) at sites of DNA damage, involved in the regulation of DNA damage response mechanism. Required for the control of telomere length and genome stability.</text>
</comment>
<keyword evidence="6 16" id="KW-0723">Serine/threonine-protein kinase</keyword>
<dbReference type="InterPro" id="IPR014009">
    <property type="entry name" value="PIK_FAT"/>
</dbReference>